<keyword evidence="1" id="KW-0175">Coiled coil</keyword>
<reference evidence="3 4" key="1">
    <citation type="submission" date="2016-10" db="EMBL/GenBank/DDBJ databases">
        <authorList>
            <person name="de Groot N.N."/>
        </authorList>
    </citation>
    <scope>NUCLEOTIDE SEQUENCE [LARGE SCALE GENOMIC DNA]</scope>
    <source>
        <strain evidence="3 4">CCM7597</strain>
    </source>
</reference>
<name>A0A1H4H272_9BACI</name>
<dbReference type="AlphaFoldDB" id="A0A1H4H272"/>
<proteinExistence type="predicted"/>
<protein>
    <submittedName>
        <fullName evidence="3">Uncharacterized protein</fullName>
    </submittedName>
</protein>
<accession>A0A1H4H272</accession>
<dbReference type="EMBL" id="FNQR01000021">
    <property type="protein sequence ID" value="SEB15935.1"/>
    <property type="molecule type" value="Genomic_DNA"/>
</dbReference>
<feature type="coiled-coil region" evidence="1">
    <location>
        <begin position="146"/>
        <end position="262"/>
    </location>
</feature>
<sequence length="290" mass="34092">MASTIPNRHMDEVRFGSKATTFDNTVTTYQMPEEERRKRMKVNPMTYIEYKEKGWTDARIAEEMGIHAPVLSQKKSKWGFTGKSLDEMKKIAKKHTTKKQRDTAYAAKFDDQIKEDVREKQAVKEESEKDNEPQEKEAAVTTEKKYGELQTKYEESQKTIQKLEDQAADALKKYKNSQEEMIRLQGIERDYEKLQGTNERMKEEIIRLQNDLSQATSKQSYALVEQQLETAHNSHERTKQELDDAMRRIEQKNKVIDAYMKTEHNLSKKLALEIERHKKLSGYTKLLMEE</sequence>
<dbReference type="Proteomes" id="UP000198584">
    <property type="component" value="Unassembled WGS sequence"/>
</dbReference>
<dbReference type="STRING" id="571932.SAMN05421743_12164"/>
<gene>
    <name evidence="3" type="ORF">SAMN05421743_12164</name>
</gene>
<dbReference type="Gene3D" id="1.10.287.1490">
    <property type="match status" value="1"/>
</dbReference>
<organism evidence="3 4">
    <name type="scientific">Thalassobacillus cyri</name>
    <dbReference type="NCBI Taxonomy" id="571932"/>
    <lineage>
        <taxon>Bacteria</taxon>
        <taxon>Bacillati</taxon>
        <taxon>Bacillota</taxon>
        <taxon>Bacilli</taxon>
        <taxon>Bacillales</taxon>
        <taxon>Bacillaceae</taxon>
        <taxon>Thalassobacillus</taxon>
    </lineage>
</organism>
<evidence type="ECO:0000313" key="3">
    <source>
        <dbReference type="EMBL" id="SEB15935.1"/>
    </source>
</evidence>
<evidence type="ECO:0000256" key="2">
    <source>
        <dbReference type="SAM" id="MobiDB-lite"/>
    </source>
</evidence>
<evidence type="ECO:0000313" key="4">
    <source>
        <dbReference type="Proteomes" id="UP000198584"/>
    </source>
</evidence>
<keyword evidence="4" id="KW-1185">Reference proteome</keyword>
<feature type="region of interest" description="Disordered" evidence="2">
    <location>
        <begin position="119"/>
        <end position="143"/>
    </location>
</feature>
<evidence type="ECO:0000256" key="1">
    <source>
        <dbReference type="SAM" id="Coils"/>
    </source>
</evidence>